<accession>A0A2U1Q4B8</accession>
<name>A0A2U1Q4B8_ARTAN</name>
<reference evidence="2 3" key="1">
    <citation type="journal article" date="2018" name="Mol. Plant">
        <title>The genome of Artemisia annua provides insight into the evolution of Asteraceae family and artemisinin biosynthesis.</title>
        <authorList>
            <person name="Shen Q."/>
            <person name="Zhang L."/>
            <person name="Liao Z."/>
            <person name="Wang S."/>
            <person name="Yan T."/>
            <person name="Shi P."/>
            <person name="Liu M."/>
            <person name="Fu X."/>
            <person name="Pan Q."/>
            <person name="Wang Y."/>
            <person name="Lv Z."/>
            <person name="Lu X."/>
            <person name="Zhang F."/>
            <person name="Jiang W."/>
            <person name="Ma Y."/>
            <person name="Chen M."/>
            <person name="Hao X."/>
            <person name="Li L."/>
            <person name="Tang Y."/>
            <person name="Lv G."/>
            <person name="Zhou Y."/>
            <person name="Sun X."/>
            <person name="Brodelius P.E."/>
            <person name="Rose J.K.C."/>
            <person name="Tang K."/>
        </authorList>
    </citation>
    <scope>NUCLEOTIDE SEQUENCE [LARGE SCALE GENOMIC DNA]</scope>
    <source>
        <strain evidence="3">cv. Huhao1</strain>
        <tissue evidence="2">Leaf</tissue>
    </source>
</reference>
<protein>
    <submittedName>
        <fullName evidence="2">Uncharacterized protein</fullName>
    </submittedName>
</protein>
<dbReference type="AlphaFoldDB" id="A0A2U1Q4B8"/>
<keyword evidence="3" id="KW-1185">Reference proteome</keyword>
<evidence type="ECO:0000313" key="2">
    <source>
        <dbReference type="EMBL" id="PWA92846.1"/>
    </source>
</evidence>
<feature type="compositionally biased region" description="Polar residues" evidence="1">
    <location>
        <begin position="37"/>
        <end position="52"/>
    </location>
</feature>
<proteinExistence type="predicted"/>
<feature type="region of interest" description="Disordered" evidence="1">
    <location>
        <begin position="33"/>
        <end position="62"/>
    </location>
</feature>
<evidence type="ECO:0000313" key="3">
    <source>
        <dbReference type="Proteomes" id="UP000245207"/>
    </source>
</evidence>
<dbReference type="OrthoDB" id="1875751at2759"/>
<organism evidence="2 3">
    <name type="scientific">Artemisia annua</name>
    <name type="common">Sweet wormwood</name>
    <dbReference type="NCBI Taxonomy" id="35608"/>
    <lineage>
        <taxon>Eukaryota</taxon>
        <taxon>Viridiplantae</taxon>
        <taxon>Streptophyta</taxon>
        <taxon>Embryophyta</taxon>
        <taxon>Tracheophyta</taxon>
        <taxon>Spermatophyta</taxon>
        <taxon>Magnoliopsida</taxon>
        <taxon>eudicotyledons</taxon>
        <taxon>Gunneridae</taxon>
        <taxon>Pentapetalae</taxon>
        <taxon>asterids</taxon>
        <taxon>campanulids</taxon>
        <taxon>Asterales</taxon>
        <taxon>Asteraceae</taxon>
        <taxon>Asteroideae</taxon>
        <taxon>Anthemideae</taxon>
        <taxon>Artemisiinae</taxon>
        <taxon>Artemisia</taxon>
    </lineage>
</organism>
<comment type="caution">
    <text evidence="2">The sequence shown here is derived from an EMBL/GenBank/DDBJ whole genome shotgun (WGS) entry which is preliminary data.</text>
</comment>
<sequence length="62" mass="6953">MSATGLEHFVYDNLEVFSSKMLPQCKQTELKYHTTKAESSSPEKLQSSNQARDANDAPKYGN</sequence>
<dbReference type="EMBL" id="PKPP01000432">
    <property type="protein sequence ID" value="PWA92846.1"/>
    <property type="molecule type" value="Genomic_DNA"/>
</dbReference>
<gene>
    <name evidence="2" type="ORF">CTI12_AA077570</name>
</gene>
<evidence type="ECO:0000256" key="1">
    <source>
        <dbReference type="SAM" id="MobiDB-lite"/>
    </source>
</evidence>
<dbReference type="Proteomes" id="UP000245207">
    <property type="component" value="Unassembled WGS sequence"/>
</dbReference>